<dbReference type="EMBL" id="MU006706">
    <property type="protein sequence ID" value="KAF2630641.1"/>
    <property type="molecule type" value="Genomic_DNA"/>
</dbReference>
<proteinExistence type="predicted"/>
<reference evidence="1" key="1">
    <citation type="journal article" date="2020" name="Stud. Mycol.">
        <title>101 Dothideomycetes genomes: a test case for predicting lifestyles and emergence of pathogens.</title>
        <authorList>
            <person name="Haridas S."/>
            <person name="Albert R."/>
            <person name="Binder M."/>
            <person name="Bloem J."/>
            <person name="Labutti K."/>
            <person name="Salamov A."/>
            <person name="Andreopoulos B."/>
            <person name="Baker S."/>
            <person name="Barry K."/>
            <person name="Bills G."/>
            <person name="Bluhm B."/>
            <person name="Cannon C."/>
            <person name="Castanera R."/>
            <person name="Culley D."/>
            <person name="Daum C."/>
            <person name="Ezra D."/>
            <person name="Gonzalez J."/>
            <person name="Henrissat B."/>
            <person name="Kuo A."/>
            <person name="Liang C."/>
            <person name="Lipzen A."/>
            <person name="Lutzoni F."/>
            <person name="Magnuson J."/>
            <person name="Mondo S."/>
            <person name="Nolan M."/>
            <person name="Ohm R."/>
            <person name="Pangilinan J."/>
            <person name="Park H.-J."/>
            <person name="Ramirez L."/>
            <person name="Alfaro M."/>
            <person name="Sun H."/>
            <person name="Tritt A."/>
            <person name="Yoshinaga Y."/>
            <person name="Zwiers L.-H."/>
            <person name="Turgeon B."/>
            <person name="Goodwin S."/>
            <person name="Spatafora J."/>
            <person name="Crous P."/>
            <person name="Grigoriev I."/>
        </authorList>
    </citation>
    <scope>NUCLEOTIDE SEQUENCE</scope>
    <source>
        <strain evidence="1">CBS 525.71</strain>
    </source>
</reference>
<name>A0ACB6S951_9PLEO</name>
<gene>
    <name evidence="1" type="ORF">BU25DRAFT_244165</name>
</gene>
<comment type="caution">
    <text evidence="1">The sequence shown here is derived from an EMBL/GenBank/DDBJ whole genome shotgun (WGS) entry which is preliminary data.</text>
</comment>
<organism evidence="1 2">
    <name type="scientific">Macroventuria anomochaeta</name>
    <dbReference type="NCBI Taxonomy" id="301207"/>
    <lineage>
        <taxon>Eukaryota</taxon>
        <taxon>Fungi</taxon>
        <taxon>Dikarya</taxon>
        <taxon>Ascomycota</taxon>
        <taxon>Pezizomycotina</taxon>
        <taxon>Dothideomycetes</taxon>
        <taxon>Pleosporomycetidae</taxon>
        <taxon>Pleosporales</taxon>
        <taxon>Pleosporineae</taxon>
        <taxon>Didymellaceae</taxon>
        <taxon>Macroventuria</taxon>
    </lineage>
</organism>
<protein>
    <submittedName>
        <fullName evidence="1">Uncharacterized protein</fullName>
    </submittedName>
</protein>
<sequence length="861" mass="94194">MAKDPPELSKPLAVPSSSRDSGRSSPSPSVSQSVPRAEPTARLGSPVPSSVQSRTPAVGQIPTPAQLEEVSPVPIQTPLAGRAEQKSSLPGPGTSALSSALKESFGKSPPRFAPPSATPQSPAVNAAGSGRGPPSNFGSYDGRGRSPVPYEDPEIVRRHLVGRYGSPSRSTRGFGGDDESQSRRGDDDDDDEFNSLQLQGGDITRQIYRWSEQQAAEERGKMARSKSFHASRPKDDNDISASSIRQPGGFRRQYLRKNAPSPSPAPGPSGYGTIGEPAQQRSQPFTSNFLEFLTLYGHFAGESLEDDDEVLGPDEYFSSDALDSGEHSEEEGEYGESSGLLPATPGKRRKRKPKPEGKGTPTGAAMLLLKSFVGTGVLFLPRAFLNGGMAFSNVVLLAVAGLSYFCFVLLVDTRLAVESSFGDMGLHLYGRWMRNLINFSLVVSQIGFSSAYIVFVSENLQAFVLAVTNCATFIDIKYMILMQMVVFLPLSLYRNINNIQKLALIADAFILLGLVYLYYYDLFTIVHQGGISDIANFNPKDWTLFIGTAIFTFEGIGLVIPIQSSMKDPKKFPKVLGGVMIIITIVFVSAGALSYAAFGSKTKTVVLLNMPQDNRFVNSVQFIYSLAILLSTPLQIYPAIEITSQQLFSRTGKYNPLIKWKKNFFRFFMVVLCACIAWAGAGDLDKFVSLVGSFACIPLVFIYPVSYTLWFSPSQTAIPNLSIAHASLSRSCQDNNCANTRHSHVRRGLDRYGLHHIPHDPELGCRRQTQGPRVLRWSISLFPALKLSHSNDGQAVPLYHRFLIRLVGYRWPPDWIQASAASCASNIHIIISRCQQQCSHTLPKLATCKQLCTSVHVHTLL</sequence>
<dbReference type="Proteomes" id="UP000799754">
    <property type="component" value="Unassembled WGS sequence"/>
</dbReference>
<evidence type="ECO:0000313" key="1">
    <source>
        <dbReference type="EMBL" id="KAF2630641.1"/>
    </source>
</evidence>
<accession>A0ACB6S951</accession>
<keyword evidence="2" id="KW-1185">Reference proteome</keyword>
<evidence type="ECO:0000313" key="2">
    <source>
        <dbReference type="Proteomes" id="UP000799754"/>
    </source>
</evidence>